<dbReference type="AlphaFoldDB" id="A0A2W0CBL1"/>
<protein>
    <submittedName>
        <fullName evidence="2">Uncharacterized protein</fullName>
    </submittedName>
</protein>
<gene>
    <name evidence="2" type="ORF">PIL02S_04095</name>
</gene>
<accession>A0A2W0CBL1</accession>
<dbReference type="Proteomes" id="UP000247459">
    <property type="component" value="Unassembled WGS sequence"/>
</dbReference>
<feature type="region of interest" description="Disordered" evidence="1">
    <location>
        <begin position="56"/>
        <end position="75"/>
    </location>
</feature>
<reference evidence="2 3" key="1">
    <citation type="submission" date="2018-01" db="EMBL/GenBank/DDBJ databases">
        <title>Genome sequence of the PGP bacterium Paenibacillus illinoisensis E3.</title>
        <authorList>
            <person name="Rolli E."/>
            <person name="Marasco R."/>
            <person name="Bessem C."/>
            <person name="Michoud G."/>
            <person name="Gaiarsa S."/>
            <person name="Borin S."/>
            <person name="Daffonchio D."/>
        </authorList>
    </citation>
    <scope>NUCLEOTIDE SEQUENCE [LARGE SCALE GENOMIC DNA]</scope>
    <source>
        <strain evidence="2 3">E3</strain>
    </source>
</reference>
<sequence length="142" mass="15400">MKRLIVVRDGSFMNEERSAVTIEAVFTSWSEAESARRALALLHPNQLSIESLASESLARNTEPQERTDEAPTAITGGFSGELNVLALISDEPEMLSNGEVTDMTEQRASAPSGQEILLTVSIPSDYLPQAAEMITQNGGRFC</sequence>
<name>A0A2W0CBL1_9BACL</name>
<comment type="caution">
    <text evidence="2">The sequence shown here is derived from an EMBL/GenBank/DDBJ whole genome shotgun (WGS) entry which is preliminary data.</text>
</comment>
<organism evidence="2 3">
    <name type="scientific">Paenibacillus illinoisensis</name>
    <dbReference type="NCBI Taxonomy" id="59845"/>
    <lineage>
        <taxon>Bacteria</taxon>
        <taxon>Bacillati</taxon>
        <taxon>Bacillota</taxon>
        <taxon>Bacilli</taxon>
        <taxon>Bacillales</taxon>
        <taxon>Paenibacillaceae</taxon>
        <taxon>Paenibacillus</taxon>
    </lineage>
</organism>
<dbReference type="EMBL" id="PRLG01000021">
    <property type="protein sequence ID" value="PYY27502.1"/>
    <property type="molecule type" value="Genomic_DNA"/>
</dbReference>
<evidence type="ECO:0000313" key="2">
    <source>
        <dbReference type="EMBL" id="PYY27502.1"/>
    </source>
</evidence>
<evidence type="ECO:0000313" key="3">
    <source>
        <dbReference type="Proteomes" id="UP000247459"/>
    </source>
</evidence>
<evidence type="ECO:0000256" key="1">
    <source>
        <dbReference type="SAM" id="MobiDB-lite"/>
    </source>
</evidence>
<proteinExistence type="predicted"/>